<feature type="signal peptide" evidence="1">
    <location>
        <begin position="1"/>
        <end position="26"/>
    </location>
</feature>
<organism evidence="2 3">
    <name type="scientific">Gilliamella intestini</name>
    <dbReference type="NCBI Taxonomy" id="1798183"/>
    <lineage>
        <taxon>Bacteria</taxon>
        <taxon>Pseudomonadati</taxon>
        <taxon>Pseudomonadota</taxon>
        <taxon>Gammaproteobacteria</taxon>
        <taxon>Orbales</taxon>
        <taxon>Orbaceae</taxon>
        <taxon>Gilliamella</taxon>
    </lineage>
</organism>
<dbReference type="PANTHER" id="PTHR11102:SF160">
    <property type="entry name" value="ERAD-ASSOCIATED E3 UBIQUITIN-PROTEIN LIGASE COMPONENT HRD3"/>
    <property type="match status" value="1"/>
</dbReference>
<evidence type="ECO:0000313" key="3">
    <source>
        <dbReference type="Proteomes" id="UP000199698"/>
    </source>
</evidence>
<dbReference type="SUPFAM" id="SSF81901">
    <property type="entry name" value="HCP-like"/>
    <property type="match status" value="1"/>
</dbReference>
<proteinExistence type="predicted"/>
<evidence type="ECO:0000313" key="2">
    <source>
        <dbReference type="EMBL" id="SCC32356.1"/>
    </source>
</evidence>
<gene>
    <name evidence="2" type="ORF">GA0061080_10844</name>
</gene>
<evidence type="ECO:0008006" key="4">
    <source>
        <dbReference type="Google" id="ProtNLM"/>
    </source>
</evidence>
<dbReference type="Proteomes" id="UP000199698">
    <property type="component" value="Unassembled WGS sequence"/>
</dbReference>
<dbReference type="InterPro" id="IPR011990">
    <property type="entry name" value="TPR-like_helical_dom_sf"/>
</dbReference>
<dbReference type="SMART" id="SM00671">
    <property type="entry name" value="SEL1"/>
    <property type="match status" value="5"/>
</dbReference>
<dbReference type="SMART" id="SM00028">
    <property type="entry name" value="TPR"/>
    <property type="match status" value="2"/>
</dbReference>
<dbReference type="PANTHER" id="PTHR11102">
    <property type="entry name" value="SEL-1-LIKE PROTEIN"/>
    <property type="match status" value="1"/>
</dbReference>
<feature type="chain" id="PRO_5008690568" description="Sel1 repeat-containing protein" evidence="1">
    <location>
        <begin position="27"/>
        <end position="230"/>
    </location>
</feature>
<sequence>MKYLNKKLALIIMLSSILWSSNSVMADTNNESNLIIQAENGDKIAQYSLANLLLSQNVNKKYDDKIFYWYQQSAQQGYAEAQFALAIIYEEKDNNEQAIIWLEKAAKQNHVQSQYSLGVNYRFGFWGVKLDHSKALYWLTKAAKQGYTAAQVELGNLYLTSSENTDYKKGINWYKKAAESNNPFAQLNLGIIEKAQSNYKIALLWFERACKNNLTDGCQLASEMIAKKQQ</sequence>
<dbReference type="EMBL" id="FMBA01000084">
    <property type="protein sequence ID" value="SCC32356.1"/>
    <property type="molecule type" value="Genomic_DNA"/>
</dbReference>
<name>A0A1C4DLV2_9GAMM</name>
<reference evidence="3" key="1">
    <citation type="submission" date="2016-08" db="EMBL/GenBank/DDBJ databases">
        <authorList>
            <person name="Varghese N."/>
            <person name="Submissions Spin"/>
        </authorList>
    </citation>
    <scope>NUCLEOTIDE SEQUENCE [LARGE SCALE GENOMIC DNA]</scope>
    <source>
        <strain evidence="3">R-53144</strain>
    </source>
</reference>
<keyword evidence="1" id="KW-0732">Signal</keyword>
<dbReference type="InterPro" id="IPR019734">
    <property type="entry name" value="TPR_rpt"/>
</dbReference>
<accession>A0A1C4DLV2</accession>
<dbReference type="Gene3D" id="1.25.40.10">
    <property type="entry name" value="Tetratricopeptide repeat domain"/>
    <property type="match status" value="2"/>
</dbReference>
<keyword evidence="3" id="KW-1185">Reference proteome</keyword>
<evidence type="ECO:0000256" key="1">
    <source>
        <dbReference type="SAM" id="SignalP"/>
    </source>
</evidence>
<dbReference type="STRING" id="1798183.GA0061080_10844"/>
<dbReference type="InterPro" id="IPR006597">
    <property type="entry name" value="Sel1-like"/>
</dbReference>
<dbReference type="Pfam" id="PF08238">
    <property type="entry name" value="Sel1"/>
    <property type="match status" value="5"/>
</dbReference>
<dbReference type="InterPro" id="IPR050767">
    <property type="entry name" value="Sel1_AlgK"/>
</dbReference>
<dbReference type="AlphaFoldDB" id="A0A1C4DLV2"/>
<protein>
    <recommendedName>
        <fullName evidence="4">Sel1 repeat-containing protein</fullName>
    </recommendedName>
</protein>